<dbReference type="EMBL" id="GBRH01175080">
    <property type="protein sequence ID" value="JAE22816.1"/>
    <property type="molecule type" value="Transcribed_RNA"/>
</dbReference>
<dbReference type="AlphaFoldDB" id="A0A0A9GJU6"/>
<organism evidence="2">
    <name type="scientific">Arundo donax</name>
    <name type="common">Giant reed</name>
    <name type="synonym">Donax arundinaceus</name>
    <dbReference type="NCBI Taxonomy" id="35708"/>
    <lineage>
        <taxon>Eukaryota</taxon>
        <taxon>Viridiplantae</taxon>
        <taxon>Streptophyta</taxon>
        <taxon>Embryophyta</taxon>
        <taxon>Tracheophyta</taxon>
        <taxon>Spermatophyta</taxon>
        <taxon>Magnoliopsida</taxon>
        <taxon>Liliopsida</taxon>
        <taxon>Poales</taxon>
        <taxon>Poaceae</taxon>
        <taxon>PACMAD clade</taxon>
        <taxon>Arundinoideae</taxon>
        <taxon>Arundineae</taxon>
        <taxon>Arundo</taxon>
    </lineage>
</organism>
<evidence type="ECO:0000313" key="2">
    <source>
        <dbReference type="EMBL" id="JAE22816.1"/>
    </source>
</evidence>
<name>A0A0A9GJU6_ARUDO</name>
<sequence length="67" mass="7549">MSMNNAQCAFKCKMKRKLSQDTSRYRGYINMKRLCFSSVVRTGEPSLQAAVGEQGRNNSHSGKEDLC</sequence>
<protein>
    <submittedName>
        <fullName evidence="2">Uncharacterized protein</fullName>
    </submittedName>
</protein>
<accession>A0A0A9GJU6</accession>
<feature type="region of interest" description="Disordered" evidence="1">
    <location>
        <begin position="47"/>
        <end position="67"/>
    </location>
</feature>
<proteinExistence type="predicted"/>
<reference evidence="2" key="1">
    <citation type="submission" date="2014-09" db="EMBL/GenBank/DDBJ databases">
        <authorList>
            <person name="Magalhaes I.L.F."/>
            <person name="Oliveira U."/>
            <person name="Santos F.R."/>
            <person name="Vidigal T.H.D.A."/>
            <person name="Brescovit A.D."/>
            <person name="Santos A.J."/>
        </authorList>
    </citation>
    <scope>NUCLEOTIDE SEQUENCE</scope>
    <source>
        <tissue evidence="2">Shoot tissue taken approximately 20 cm above the soil surface</tissue>
    </source>
</reference>
<reference evidence="2" key="2">
    <citation type="journal article" date="2015" name="Data Brief">
        <title>Shoot transcriptome of the giant reed, Arundo donax.</title>
        <authorList>
            <person name="Barrero R.A."/>
            <person name="Guerrero F.D."/>
            <person name="Moolhuijzen P."/>
            <person name="Goolsby J.A."/>
            <person name="Tidwell J."/>
            <person name="Bellgard S.E."/>
            <person name="Bellgard M.I."/>
        </authorList>
    </citation>
    <scope>NUCLEOTIDE SEQUENCE</scope>
    <source>
        <tissue evidence="2">Shoot tissue taken approximately 20 cm above the soil surface</tissue>
    </source>
</reference>
<evidence type="ECO:0000256" key="1">
    <source>
        <dbReference type="SAM" id="MobiDB-lite"/>
    </source>
</evidence>